<dbReference type="AlphaFoldDB" id="A0A0A1VP69"/>
<keyword evidence="1" id="KW-0328">Glycosyltransferase</keyword>
<comment type="caution">
    <text evidence="3">The sequence shown here is derived from an EMBL/GenBank/DDBJ whole genome shotgun (WGS) entry which is preliminary data.</text>
</comment>
<dbReference type="RefSeq" id="WP_238567714.1">
    <property type="nucleotide sequence ID" value="NZ_BBPA01000002.1"/>
</dbReference>
<dbReference type="Pfam" id="PF03808">
    <property type="entry name" value="Glyco_tran_WecG"/>
    <property type="match status" value="1"/>
</dbReference>
<accession>A0A0A1VP69</accession>
<dbReference type="PANTHER" id="PTHR34136">
    <property type="match status" value="1"/>
</dbReference>
<evidence type="ECO:0000313" key="3">
    <source>
        <dbReference type="EMBL" id="GAL91273.1"/>
    </source>
</evidence>
<organism evidence="3 4">
    <name type="scientific">Microcystis aeruginosa NIES-44</name>
    <dbReference type="NCBI Taxonomy" id="449439"/>
    <lineage>
        <taxon>Bacteria</taxon>
        <taxon>Bacillati</taxon>
        <taxon>Cyanobacteriota</taxon>
        <taxon>Cyanophyceae</taxon>
        <taxon>Oscillatoriophycideae</taxon>
        <taxon>Chroococcales</taxon>
        <taxon>Microcystaceae</taxon>
        <taxon>Microcystis</taxon>
    </lineage>
</organism>
<gene>
    <name evidence="3" type="ORF">N44_00642</name>
</gene>
<reference evidence="4" key="1">
    <citation type="journal article" date="2015" name="Genome">
        <title>Whole Genome Sequence of the Non-Microcystin-Producing Microcystis aeruginosa Strain NIES-44.</title>
        <authorList>
            <person name="Okano K."/>
            <person name="Miyata N."/>
            <person name="Ozaki Y."/>
        </authorList>
    </citation>
    <scope>NUCLEOTIDE SEQUENCE [LARGE SCALE GENOMIC DNA]</scope>
    <source>
        <strain evidence="4">NIES-44</strain>
    </source>
</reference>
<dbReference type="GO" id="GO:0016758">
    <property type="term" value="F:hexosyltransferase activity"/>
    <property type="evidence" value="ECO:0007669"/>
    <property type="project" value="TreeGrafter"/>
</dbReference>
<dbReference type="Proteomes" id="UP000030321">
    <property type="component" value="Unassembled WGS sequence"/>
</dbReference>
<evidence type="ECO:0000256" key="1">
    <source>
        <dbReference type="ARBA" id="ARBA00022676"/>
    </source>
</evidence>
<protein>
    <submittedName>
        <fullName evidence="3">Probable UDP-N-acetyl-D-mannosaminuronic acid transferase</fullName>
    </submittedName>
</protein>
<proteinExistence type="predicted"/>
<dbReference type="InterPro" id="IPR004629">
    <property type="entry name" value="WecG_TagA_CpsF"/>
</dbReference>
<name>A0A0A1VP69_MICAE</name>
<dbReference type="NCBIfam" id="TIGR00696">
    <property type="entry name" value="wecG_tagA_cpsF"/>
    <property type="match status" value="1"/>
</dbReference>
<dbReference type="PANTHER" id="PTHR34136:SF1">
    <property type="entry name" value="UDP-N-ACETYL-D-MANNOSAMINURONIC ACID TRANSFERASE"/>
    <property type="match status" value="1"/>
</dbReference>
<evidence type="ECO:0000313" key="4">
    <source>
        <dbReference type="Proteomes" id="UP000030321"/>
    </source>
</evidence>
<keyword evidence="2 3" id="KW-0808">Transferase</keyword>
<sequence length="272" mass="30753">MIFSGCFLGILKAVSPAAGDNMFLAHRSIIGTRLDATSYQDACDRIQSWVENNLSCYIVAANVHLVMMGYWHKAYRRLINGANLVTPDGMPLVWGLRLLGIKQQSRVYGPDLMLACCERAARCQIPIYLYGATEKTLIDLQANLKQRFPDLIIAGSYSPPFRPLSDDEEAQDRDRIQQSGAKLVFVGLGCPKQEQWMARQQGKLKAVMLGVGAAFRFHSGEVSQAPGWVMKIGLEWLYRLFQEPGRLWQRYLINNPIFLLLFALQLLRGREK</sequence>
<dbReference type="EMBL" id="BBPA01000002">
    <property type="protein sequence ID" value="GAL91273.1"/>
    <property type="molecule type" value="Genomic_DNA"/>
</dbReference>
<evidence type="ECO:0000256" key="2">
    <source>
        <dbReference type="ARBA" id="ARBA00022679"/>
    </source>
</evidence>
<dbReference type="CDD" id="cd06533">
    <property type="entry name" value="Glyco_transf_WecG_TagA"/>
    <property type="match status" value="1"/>
</dbReference>